<dbReference type="InterPro" id="IPR058593">
    <property type="entry name" value="ARB_07466-like_C"/>
</dbReference>
<feature type="compositionally biased region" description="Acidic residues" evidence="2">
    <location>
        <begin position="128"/>
        <end position="139"/>
    </location>
</feature>
<dbReference type="KEGG" id="sna:Snas_1133"/>
<organism evidence="5 6">
    <name type="scientific">Stackebrandtia nassauensis (strain DSM 44728 / CIP 108903 / NRRL B-16338 / NBRC 102104 / LLR-40K-21)</name>
    <dbReference type="NCBI Taxonomy" id="446470"/>
    <lineage>
        <taxon>Bacteria</taxon>
        <taxon>Bacillati</taxon>
        <taxon>Actinomycetota</taxon>
        <taxon>Actinomycetes</taxon>
        <taxon>Glycomycetales</taxon>
        <taxon>Glycomycetaceae</taxon>
        <taxon>Stackebrandtia</taxon>
    </lineage>
</organism>
<feature type="compositionally biased region" description="Low complexity" evidence="2">
    <location>
        <begin position="340"/>
        <end position="358"/>
    </location>
</feature>
<proteinExistence type="predicted"/>
<evidence type="ECO:0000313" key="5">
    <source>
        <dbReference type="EMBL" id="ADD40843.1"/>
    </source>
</evidence>
<protein>
    <recommendedName>
        <fullName evidence="4">ARB-07466-like C-terminal domain-containing protein</fullName>
    </recommendedName>
</protein>
<feature type="coiled-coil region" evidence="1">
    <location>
        <begin position="22"/>
        <end position="77"/>
    </location>
</feature>
<dbReference type="AlphaFoldDB" id="D3QB26"/>
<accession>D3QB26</accession>
<feature type="region of interest" description="Disordered" evidence="2">
    <location>
        <begin position="128"/>
        <end position="206"/>
    </location>
</feature>
<dbReference type="Proteomes" id="UP000000844">
    <property type="component" value="Chromosome"/>
</dbReference>
<evidence type="ECO:0000313" key="6">
    <source>
        <dbReference type="Proteomes" id="UP000000844"/>
    </source>
</evidence>
<feature type="compositionally biased region" description="Low complexity" evidence="2">
    <location>
        <begin position="167"/>
        <end position="182"/>
    </location>
</feature>
<feature type="compositionally biased region" description="Basic and acidic residues" evidence="2">
    <location>
        <begin position="140"/>
        <end position="157"/>
    </location>
</feature>
<dbReference type="eggNOG" id="COG4942">
    <property type="taxonomic scope" value="Bacteria"/>
</dbReference>
<evidence type="ECO:0000259" key="4">
    <source>
        <dbReference type="Pfam" id="PF26571"/>
    </source>
</evidence>
<feature type="domain" description="ARB-07466-like C-terminal" evidence="4">
    <location>
        <begin position="202"/>
        <end position="310"/>
    </location>
</feature>
<dbReference type="Gene3D" id="6.10.250.3150">
    <property type="match status" value="1"/>
</dbReference>
<feature type="region of interest" description="Disordered" evidence="2">
    <location>
        <begin position="339"/>
        <end position="358"/>
    </location>
</feature>
<gene>
    <name evidence="5" type="ordered locus">Snas_1133</name>
</gene>
<name>D3QB26_STANL</name>
<evidence type="ECO:0000256" key="2">
    <source>
        <dbReference type="SAM" id="MobiDB-lite"/>
    </source>
</evidence>
<sequence>MVGLCALVLSVFVAPAEAVAKEGNVNKKLDKAIDEYQEAKQDLAKSKGRKKTIKKDIADTKKDVKRLKVEVNEFAAAAYKSGGLPPAVEILSAGDPDTAVDTIAMTSYLGEQSGRKLSQLVNAKEDLAAEEESLDDEIDKGEKAEKKMKDLRDKAARDVAAGGGDAVTGPAASSAPPAEAAPRNSDGSWPDEGCTQDDPTTGGCISPRMEHALEQAVIVGYNKKTSCYRPYEDGGDHNEGKACDFTVGSNGAAASGDAKTYGDHTADWFVQNADALGVRVVIWYNMIWNPLRGGWHAYDGGGTGDPNSDHTNHVHVSILLAGLGRADGAAELLTAPAGFSRSPPWSSCAASPAGGTSR</sequence>
<dbReference type="STRING" id="446470.Snas_1133"/>
<dbReference type="EMBL" id="CP001778">
    <property type="protein sequence ID" value="ADD40843.1"/>
    <property type="molecule type" value="Genomic_DNA"/>
</dbReference>
<evidence type="ECO:0000256" key="3">
    <source>
        <dbReference type="SAM" id="SignalP"/>
    </source>
</evidence>
<evidence type="ECO:0000256" key="1">
    <source>
        <dbReference type="SAM" id="Coils"/>
    </source>
</evidence>
<keyword evidence="3" id="KW-0732">Signal</keyword>
<feature type="chain" id="PRO_5003049842" description="ARB-07466-like C-terminal domain-containing protein" evidence="3">
    <location>
        <begin position="21"/>
        <end position="358"/>
    </location>
</feature>
<feature type="signal peptide" evidence="3">
    <location>
        <begin position="1"/>
        <end position="20"/>
    </location>
</feature>
<reference evidence="5 6" key="1">
    <citation type="journal article" date="2009" name="Stand. Genomic Sci.">
        <title>Complete genome sequence of Stackebrandtia nassauensis type strain (LLR-40K-21).</title>
        <authorList>
            <person name="Munk C."/>
            <person name="Lapidus A."/>
            <person name="Copeland A."/>
            <person name="Jando M."/>
            <person name="Mayilraj S."/>
            <person name="Glavina Del Rio T."/>
            <person name="Nolan M."/>
            <person name="Chen F."/>
            <person name="Lucas S."/>
            <person name="Tice H."/>
            <person name="Cheng J.F."/>
            <person name="Han C."/>
            <person name="Detter J.C."/>
            <person name="Bruce D."/>
            <person name="Goodwin L."/>
            <person name="Chain P."/>
            <person name="Pitluck S."/>
            <person name="Goker M."/>
            <person name="Ovchinikova G."/>
            <person name="Pati A."/>
            <person name="Ivanova N."/>
            <person name="Mavromatis K."/>
            <person name="Chen A."/>
            <person name="Palaniappan K."/>
            <person name="Land M."/>
            <person name="Hauser L."/>
            <person name="Chang Y.J."/>
            <person name="Jeffries C.D."/>
            <person name="Bristow J."/>
            <person name="Eisen J.A."/>
            <person name="Markowitz V."/>
            <person name="Hugenholtz P."/>
            <person name="Kyrpides N.C."/>
            <person name="Klenk H.P."/>
        </authorList>
    </citation>
    <scope>NUCLEOTIDE SEQUENCE [LARGE SCALE GENOMIC DNA]</scope>
    <source>
        <strain evidence="6">DSM 44728 / CIP 108903 / NRRL B-16338 / NBRC 102104 / LLR-40K-21</strain>
    </source>
</reference>
<keyword evidence="1" id="KW-0175">Coiled coil</keyword>
<dbReference type="HOGENOM" id="CLU_073856_0_0_11"/>
<dbReference type="Pfam" id="PF26571">
    <property type="entry name" value="VldE"/>
    <property type="match status" value="1"/>
</dbReference>
<keyword evidence="6" id="KW-1185">Reference proteome</keyword>